<comment type="caution">
    <text evidence="5">The sequence shown here is derived from an EMBL/GenBank/DDBJ whole genome shotgun (WGS) entry which is preliminary data.</text>
</comment>
<name>A0A2A6RP45_9CHLR</name>
<dbReference type="SMART" id="SM00421">
    <property type="entry name" value="HTH_LUXR"/>
    <property type="match status" value="2"/>
</dbReference>
<dbReference type="SUPFAM" id="SSF46894">
    <property type="entry name" value="C-terminal effector domain of the bipartite response regulators"/>
    <property type="match status" value="2"/>
</dbReference>
<evidence type="ECO:0000256" key="1">
    <source>
        <dbReference type="ARBA" id="ARBA00023015"/>
    </source>
</evidence>
<dbReference type="PROSITE" id="PS50043">
    <property type="entry name" value="HTH_LUXR_2"/>
    <property type="match status" value="1"/>
</dbReference>
<dbReference type="InterPro" id="IPR036388">
    <property type="entry name" value="WH-like_DNA-bd_sf"/>
</dbReference>
<proteinExistence type="predicted"/>
<dbReference type="GO" id="GO:0006355">
    <property type="term" value="P:regulation of DNA-templated transcription"/>
    <property type="evidence" value="ECO:0007669"/>
    <property type="project" value="InterPro"/>
</dbReference>
<evidence type="ECO:0000259" key="4">
    <source>
        <dbReference type="PROSITE" id="PS50043"/>
    </source>
</evidence>
<keyword evidence="1" id="KW-0805">Transcription regulation</keyword>
<accession>A0A2A6RP45</accession>
<dbReference type="AlphaFoldDB" id="A0A2A6RP45"/>
<dbReference type="InterPro" id="IPR000792">
    <property type="entry name" value="Tscrpt_reg_LuxR_C"/>
</dbReference>
<evidence type="ECO:0000256" key="2">
    <source>
        <dbReference type="ARBA" id="ARBA00023125"/>
    </source>
</evidence>
<organism evidence="5 6">
    <name type="scientific">Candidatus Viridilinea mediisalina</name>
    <dbReference type="NCBI Taxonomy" id="2024553"/>
    <lineage>
        <taxon>Bacteria</taxon>
        <taxon>Bacillati</taxon>
        <taxon>Chloroflexota</taxon>
        <taxon>Chloroflexia</taxon>
        <taxon>Chloroflexales</taxon>
        <taxon>Chloroflexineae</taxon>
        <taxon>Oscillochloridaceae</taxon>
        <taxon>Candidatus Viridilinea</taxon>
    </lineage>
</organism>
<sequence length="145" mass="16447">MIHKHTRLTPREHAVMRLIIEGATDNQIAQHLALTPPVVGQIIRRVRLKLGTPNRTATAVQYDRYYMPSQAYLPPSEPIHDQEIRIMHLVIVGCSDHSIAQQLNIAPRTVRYHLCSIRHKLKAENRTVAAVSFDRHIRGIGTIGV</sequence>
<protein>
    <recommendedName>
        <fullName evidence="4">HTH luxR-type domain-containing protein</fullName>
    </recommendedName>
</protein>
<evidence type="ECO:0000256" key="3">
    <source>
        <dbReference type="ARBA" id="ARBA00023163"/>
    </source>
</evidence>
<keyword evidence="3" id="KW-0804">Transcription</keyword>
<dbReference type="Pfam" id="PF00196">
    <property type="entry name" value="GerE"/>
    <property type="match status" value="2"/>
</dbReference>
<dbReference type="InterPro" id="IPR016032">
    <property type="entry name" value="Sig_transdc_resp-reg_C-effctor"/>
</dbReference>
<keyword evidence="6" id="KW-1185">Reference proteome</keyword>
<gene>
    <name evidence="5" type="ORF">CJ255_02070</name>
</gene>
<reference evidence="6" key="1">
    <citation type="submission" date="2017-08" db="EMBL/GenBank/DDBJ databases">
        <authorList>
            <person name="Grouzdev D.S."/>
            <person name="Gaisin V.A."/>
            <person name="Rysina M.S."/>
            <person name="Gorlenko V.M."/>
        </authorList>
    </citation>
    <scope>NUCLEOTIDE SEQUENCE [LARGE SCALE GENOMIC DNA]</scope>
    <source>
        <strain evidence="6">Kir15-3F</strain>
    </source>
</reference>
<dbReference type="EMBL" id="NQWI01000005">
    <property type="protein sequence ID" value="PDW04705.1"/>
    <property type="molecule type" value="Genomic_DNA"/>
</dbReference>
<dbReference type="Proteomes" id="UP000220527">
    <property type="component" value="Unassembled WGS sequence"/>
</dbReference>
<dbReference type="PANTHER" id="PTHR44688">
    <property type="entry name" value="DNA-BINDING TRANSCRIPTIONAL ACTIVATOR DEVR_DOSR"/>
    <property type="match status" value="1"/>
</dbReference>
<dbReference type="Gene3D" id="1.10.10.10">
    <property type="entry name" value="Winged helix-like DNA-binding domain superfamily/Winged helix DNA-binding domain"/>
    <property type="match status" value="2"/>
</dbReference>
<keyword evidence="2" id="KW-0238">DNA-binding</keyword>
<dbReference type="CDD" id="cd06170">
    <property type="entry name" value="LuxR_C_like"/>
    <property type="match status" value="1"/>
</dbReference>
<evidence type="ECO:0000313" key="6">
    <source>
        <dbReference type="Proteomes" id="UP000220527"/>
    </source>
</evidence>
<dbReference type="PANTHER" id="PTHR44688:SF16">
    <property type="entry name" value="DNA-BINDING TRANSCRIPTIONAL ACTIVATOR DEVR_DOSR"/>
    <property type="match status" value="1"/>
</dbReference>
<dbReference type="RefSeq" id="WP_097642440.1">
    <property type="nucleotide sequence ID" value="NZ_NQWI01000005.1"/>
</dbReference>
<feature type="domain" description="HTH luxR-type" evidence="4">
    <location>
        <begin position="72"/>
        <end position="137"/>
    </location>
</feature>
<dbReference type="GO" id="GO:0003677">
    <property type="term" value="F:DNA binding"/>
    <property type="evidence" value="ECO:0007669"/>
    <property type="project" value="UniProtKB-KW"/>
</dbReference>
<dbReference type="PRINTS" id="PR00038">
    <property type="entry name" value="HTHLUXR"/>
</dbReference>
<evidence type="ECO:0000313" key="5">
    <source>
        <dbReference type="EMBL" id="PDW04705.1"/>
    </source>
</evidence>
<dbReference type="OrthoDB" id="2965189at2"/>